<organism evidence="1 2">
    <name type="scientific">Cronobacter phage LPCS28</name>
    <dbReference type="NCBI Taxonomy" id="2924885"/>
    <lineage>
        <taxon>Viruses</taxon>
        <taxon>Duplodnaviria</taxon>
        <taxon>Heunggongvirae</taxon>
        <taxon>Uroviricota</taxon>
        <taxon>Caudoviricetes</taxon>
        <taxon>Pantevenvirales</taxon>
        <taxon>Straboviridae</taxon>
        <taxon>Nanhuvirus</taxon>
        <taxon>Nanhuvirus LPCS28</taxon>
    </lineage>
</organism>
<proteinExistence type="predicted"/>
<gene>
    <name evidence="1" type="ORF">EHEKIMEA_00250</name>
</gene>
<reference evidence="1 2" key="1">
    <citation type="submission" date="2022-02" db="EMBL/GenBank/DDBJ databases">
        <authorList>
            <person name="Tian F."/>
            <person name="Li J."/>
            <person name="Li F."/>
            <person name="Tong Y."/>
        </authorList>
    </citation>
    <scope>NUCLEOTIDE SEQUENCE [LARGE SCALE GENOMIC DNA]</scope>
</reference>
<evidence type="ECO:0008006" key="3">
    <source>
        <dbReference type="Google" id="ProtNLM"/>
    </source>
</evidence>
<sequence length="312" mass="34606">MYNTANNPRELKDIILQRLGAPIVNVEVTEDQIFMSIQQALELYGEYHYEALNKSYLVINLSKEQAASGLIDLRQYKLFAITKIVRHGGAAMFTMDGNTTMNYFTDFIRGLASGIPVGGCGYFGPMGVFGNLSYYSSLMSYQNMMFDQLSPIPDYSFNANTGYLNIQGNHQEGELIIVEAFNKYYMELDQSKKSTIVGSSNAIVGACGATNVVGADNSWQNPYVGMDSPVVGACGSNEFQDQNVYNVRWVKDYATALVKRLNGHILGKHQGMQLPGGVTIDGDKLFLQADEEIKNLRDELYNLEEPLPVLMG</sequence>
<protein>
    <recommendedName>
        <fullName evidence="3">Neck protein</fullName>
    </recommendedName>
</protein>
<evidence type="ECO:0000313" key="2">
    <source>
        <dbReference type="Proteomes" id="UP000832072"/>
    </source>
</evidence>
<evidence type="ECO:0000313" key="1">
    <source>
        <dbReference type="EMBL" id="UNY47132.1"/>
    </source>
</evidence>
<dbReference type="EMBL" id="OM638103">
    <property type="protein sequence ID" value="UNY47132.1"/>
    <property type="molecule type" value="Genomic_DNA"/>
</dbReference>
<keyword evidence="2" id="KW-1185">Reference proteome</keyword>
<accession>A0AAE9GBA6</accession>
<name>A0AAE9GBA6_9CAUD</name>
<dbReference type="Proteomes" id="UP000832072">
    <property type="component" value="Segment"/>
</dbReference>